<dbReference type="EMBL" id="LODT01000019">
    <property type="protein sequence ID" value="KYQ99978.1"/>
    <property type="molecule type" value="Genomic_DNA"/>
</dbReference>
<dbReference type="Proteomes" id="UP000076078">
    <property type="component" value="Unassembled WGS sequence"/>
</dbReference>
<keyword evidence="1" id="KW-0472">Membrane</keyword>
<proteinExistence type="predicted"/>
<dbReference type="InterPro" id="IPR002909">
    <property type="entry name" value="IPT_dom"/>
</dbReference>
<evidence type="ECO:0000313" key="5">
    <source>
        <dbReference type="Proteomes" id="UP000076078"/>
    </source>
</evidence>
<dbReference type="InterPro" id="IPR054484">
    <property type="entry name" value="ComC_SSD"/>
</dbReference>
<accession>A0A152A1A5</accession>
<dbReference type="Pfam" id="PF01833">
    <property type="entry name" value="TIG"/>
    <property type="match status" value="1"/>
</dbReference>
<dbReference type="AlphaFoldDB" id="A0A152A1A5"/>
<evidence type="ECO:0000313" key="4">
    <source>
        <dbReference type="EMBL" id="KYQ99978.1"/>
    </source>
</evidence>
<feature type="domain" description="ComC supersandwich" evidence="3">
    <location>
        <begin position="683"/>
        <end position="886"/>
    </location>
</feature>
<dbReference type="OMA" id="QICATHT"/>
<feature type="domain" description="IPT/TIG" evidence="2">
    <location>
        <begin position="463"/>
        <end position="537"/>
    </location>
</feature>
<evidence type="ECO:0000259" key="2">
    <source>
        <dbReference type="Pfam" id="PF01833"/>
    </source>
</evidence>
<organism evidence="4 5">
    <name type="scientific">Tieghemostelium lacteum</name>
    <name type="common">Slime mold</name>
    <name type="synonym">Dictyostelium lacteum</name>
    <dbReference type="NCBI Taxonomy" id="361077"/>
    <lineage>
        <taxon>Eukaryota</taxon>
        <taxon>Amoebozoa</taxon>
        <taxon>Evosea</taxon>
        <taxon>Eumycetozoa</taxon>
        <taxon>Dictyostelia</taxon>
        <taxon>Dictyosteliales</taxon>
        <taxon>Raperosteliaceae</taxon>
        <taxon>Tieghemostelium</taxon>
    </lineage>
</organism>
<dbReference type="PANTHER" id="PTHR31378">
    <property type="entry name" value="EGF-LIKE DOMAIN-CONTAINING PROTEIN-RELATED-RELATED"/>
    <property type="match status" value="1"/>
</dbReference>
<evidence type="ECO:0000256" key="1">
    <source>
        <dbReference type="SAM" id="Phobius"/>
    </source>
</evidence>
<keyword evidence="5" id="KW-1185">Reference proteome</keyword>
<dbReference type="SUPFAM" id="SSF81296">
    <property type="entry name" value="E set domains"/>
    <property type="match status" value="1"/>
</dbReference>
<comment type="caution">
    <text evidence="4">The sequence shown here is derived from an EMBL/GenBank/DDBJ whole genome shotgun (WGS) entry which is preliminary data.</text>
</comment>
<evidence type="ECO:0008006" key="6">
    <source>
        <dbReference type="Google" id="ProtNLM"/>
    </source>
</evidence>
<dbReference type="Pfam" id="PF22933">
    <property type="entry name" value="ComC_SSD"/>
    <property type="match status" value="1"/>
</dbReference>
<sequence>SINSQELNALTKLNIQYGYDWDLSDPCINTNLGAFKCDDSNQTITELILNESLNPSELPSDISSFKSLQTFTINKGILIPNNINTILILNGFDSKFVINDYKNILPENLFYVNALRLEITHNNPFPSGYNIPTISNNITSVVSILTISVLNTFPISLAKILGKLTVLEFHIYGEDFLFTDFTALNLNTLHYRNRVPTNRFNLEQINRDFGFTTNLVLFVSSTLLNVPVDGVYDLRNLSSSSLILGTSSMDYNNITYPGIKITPGSINTVRLGSWDREQMGISHILLKNLDIFQFRTFIPMDNTFNSEMPSGNYSKVTRLTFDNSAILGILPNDTCLIRNPSLLSFIGNSISDIPTCFRCRWDTLYEQFAGNEELNSHEYIQDCPEFKITTNLSEVVLVPTNGGFITISGNDLGWDIDLEGYQMVIPNHQFLIPISPGTGVNKSQFIRFHYPTYNTTQFQPELIYSYYPPDVSTLISASNITTTLLGQNFGNDIRVINVTINGENVNVISANHTVLLVEYQLKKTIDNLFNVKVIIDGQLKEILFNTLTDLPTLLVYPRLNPSGGIGVFYGHHLTIDQSLVKLYINNHPCEIKSTNETHIIFLYPSATIGYTDFKLNIASYTIQGGIRYLYINELVDPLDKFIFNNTCENGYFGTQCKDKVIDISKPIISPKKPDVVIKENVPRNISETPIEAYISLVELRELDIDKDVVNSYSLSKSDIWKYKQINDGTFEYQTIISINTTIVVRLLWFDNSTSVSFGDRLINMNSNTLKYQVEIDQYPFESKLNSLQLVMSTMLSALTEPSTCSSRTYGEYDEYEYAIIRINSVKMLSKFIRYGIVDQQVRLISNSILDKDYKAESYADEIQSYVGINIPYYYTNVNLDPDFSLLVDLDPSDDPEKQICATHTLSKAQIAGIVIGVVLTIVLISSIVIYTLYIKSLKFRIFLLKFKP</sequence>
<dbReference type="InterPro" id="IPR014756">
    <property type="entry name" value="Ig_E-set"/>
</dbReference>
<gene>
    <name evidence="4" type="ORF">DLAC_03567</name>
</gene>
<dbReference type="OrthoDB" id="24263at2759"/>
<evidence type="ECO:0000259" key="3">
    <source>
        <dbReference type="Pfam" id="PF22933"/>
    </source>
</evidence>
<dbReference type="PANTHER" id="PTHR31378:SF11">
    <property type="entry name" value="CARBOHYDRATE BINDING DOMAIN-CONTAINING PROTEIN-RELATED"/>
    <property type="match status" value="1"/>
</dbReference>
<name>A0A152A1A5_TIELA</name>
<dbReference type="STRING" id="361077.A0A152A1A5"/>
<dbReference type="InParanoid" id="A0A152A1A5"/>
<reference evidence="4 5" key="1">
    <citation type="submission" date="2015-12" db="EMBL/GenBank/DDBJ databases">
        <title>Dictyostelia acquired genes for synthesis and detection of signals that induce cell-type specialization by lateral gene transfer from prokaryotes.</title>
        <authorList>
            <person name="Gloeckner G."/>
            <person name="Schaap P."/>
        </authorList>
    </citation>
    <scope>NUCLEOTIDE SEQUENCE [LARGE SCALE GENOMIC DNA]</scope>
    <source>
        <strain evidence="4 5">TK</strain>
    </source>
</reference>
<protein>
    <recommendedName>
        <fullName evidence="6">IPT/TIG domain-containing protein</fullName>
    </recommendedName>
</protein>
<feature type="non-terminal residue" evidence="4">
    <location>
        <position position="1"/>
    </location>
</feature>
<keyword evidence="1" id="KW-0812">Transmembrane</keyword>
<feature type="transmembrane region" description="Helical" evidence="1">
    <location>
        <begin position="910"/>
        <end position="933"/>
    </location>
</feature>
<keyword evidence="1" id="KW-1133">Transmembrane helix</keyword>